<name>A0AAV4K6Q8_9DEIO</name>
<keyword evidence="3" id="KW-1185">Reference proteome</keyword>
<organism evidence="1 4">
    <name type="scientific">Deinococcus wulumuqiensis</name>
    <dbReference type="NCBI Taxonomy" id="980427"/>
    <lineage>
        <taxon>Bacteria</taxon>
        <taxon>Thermotogati</taxon>
        <taxon>Deinococcota</taxon>
        <taxon>Deinococci</taxon>
        <taxon>Deinococcales</taxon>
        <taxon>Deinococcaceae</taxon>
        <taxon>Deinococcus</taxon>
    </lineage>
</organism>
<dbReference type="EMBL" id="BMMA01000012">
    <property type="protein sequence ID" value="GGI82328.1"/>
    <property type="molecule type" value="Genomic_DNA"/>
</dbReference>
<reference evidence="1" key="2">
    <citation type="journal article" date="2014" name="Int. J. Syst. Evol. Microbiol.">
        <title>Complete genome sequence of Corynebacterium casei LMG S-19264T (=DSM 44701T), isolated from a smear-ripened cheese.</title>
        <authorList>
            <consortium name="US DOE Joint Genome Institute (JGI-PGF)"/>
            <person name="Walter F."/>
            <person name="Albersmeier A."/>
            <person name="Kalinowski J."/>
            <person name="Ruckert C."/>
        </authorList>
    </citation>
    <scope>NUCLEOTIDE SEQUENCE</scope>
    <source>
        <strain evidence="1">CGMCC 1.8885</strain>
    </source>
</reference>
<proteinExistence type="predicted"/>
<dbReference type="GeneID" id="59164785"/>
<comment type="caution">
    <text evidence="1">The sequence shown here is derived from an EMBL/GenBank/DDBJ whole genome shotgun (WGS) entry which is preliminary data.</text>
</comment>
<reference evidence="2" key="1">
    <citation type="journal article" date="2014" name="Int. J. Syst. Evol. Microbiol.">
        <title>Complete genome of a new Firmicutes species belonging to the dominant human colonic microbiota ('Ruminococcus bicirculans') reveals two chromosomes and a selective capacity to utilize plant glucans.</title>
        <authorList>
            <consortium name="NISC Comparative Sequencing Program"/>
            <person name="Wegmann U."/>
            <person name="Louis P."/>
            <person name="Goesmann A."/>
            <person name="Henrissat B."/>
            <person name="Duncan S.H."/>
            <person name="Flint H.J."/>
        </authorList>
    </citation>
    <scope>NUCLEOTIDE SEQUENCE</scope>
    <source>
        <strain evidence="2">CGMCC 1.8884</strain>
    </source>
</reference>
<evidence type="ECO:0000313" key="3">
    <source>
        <dbReference type="Proteomes" id="UP000630135"/>
    </source>
</evidence>
<evidence type="ECO:0000313" key="2">
    <source>
        <dbReference type="EMBL" id="GGP29446.1"/>
    </source>
</evidence>
<reference evidence="1" key="4">
    <citation type="submission" date="2023-08" db="EMBL/GenBank/DDBJ databases">
        <authorList>
            <person name="Sun Q."/>
            <person name="Zhou Y."/>
        </authorList>
    </citation>
    <scope>NUCLEOTIDE SEQUENCE</scope>
    <source>
        <strain evidence="2">CGMCC 1.8884</strain>
        <strain evidence="1">CGMCC 1.8885</strain>
    </source>
</reference>
<dbReference type="EMBL" id="BMLZ01000010">
    <property type="protein sequence ID" value="GGP29446.1"/>
    <property type="molecule type" value="Genomic_DNA"/>
</dbReference>
<dbReference type="Proteomes" id="UP000652720">
    <property type="component" value="Unassembled WGS sequence"/>
</dbReference>
<evidence type="ECO:0008006" key="5">
    <source>
        <dbReference type="Google" id="ProtNLM"/>
    </source>
</evidence>
<dbReference type="RefSeq" id="WP_017869909.1">
    <property type="nucleotide sequence ID" value="NZ_BMLZ01000010.1"/>
</dbReference>
<evidence type="ECO:0000313" key="1">
    <source>
        <dbReference type="EMBL" id="GGI82328.1"/>
    </source>
</evidence>
<sequence>MTLLSVDWDAFSGPRELVFDAPIWGTPDRPADRLDAWQGRARRRGGESWAALDADFPLYAGWQALRRYAGVPTFVTLSHADAWGWLRQFPGSDVLNVDSHHDLTSFSGDPARLRPGNWAGLGLAAGLIRHYVCLYPWWHADLPVAEGHDLQRTWGEFGPRLPPELHGRVTLRRQTDPDDGWPAAHEVKALLLVQSPAWTNPAHDAALTETAQALAAQPLNPPLERSWVHGFGAMKP</sequence>
<reference evidence="3" key="3">
    <citation type="journal article" date="2019" name="Int. J. Syst. Evol. Microbiol.">
        <title>The Global Catalogue of Microorganisms (GCM) 10K type strain sequencing project: providing services to taxonomists for standard genome sequencing and annotation.</title>
        <authorList>
            <consortium name="The Broad Institute Genomics Platform"/>
            <consortium name="The Broad Institute Genome Sequencing Center for Infectious Disease"/>
            <person name="Wu L."/>
            <person name="Ma J."/>
        </authorList>
    </citation>
    <scope>NUCLEOTIDE SEQUENCE [LARGE SCALE GENOMIC DNA]</scope>
    <source>
        <strain evidence="3">CGMCC 1.8884</strain>
    </source>
</reference>
<accession>A0AAV4K6Q8</accession>
<protein>
    <recommendedName>
        <fullName evidence="5">Arginase</fullName>
    </recommendedName>
</protein>
<evidence type="ECO:0000313" key="4">
    <source>
        <dbReference type="Proteomes" id="UP000652720"/>
    </source>
</evidence>
<dbReference type="AlphaFoldDB" id="A0AAV4K6Q8"/>
<dbReference type="Proteomes" id="UP000630135">
    <property type="component" value="Unassembled WGS sequence"/>
</dbReference>
<gene>
    <name evidence="2" type="ORF">GCM10008021_10970</name>
    <name evidence="1" type="ORF">GCM10010914_15790</name>
</gene>